<dbReference type="Proteomes" id="UP000219042">
    <property type="component" value="Unassembled WGS sequence"/>
</dbReference>
<dbReference type="AlphaFoldDB" id="A0A240ED38"/>
<organism evidence="1 2">
    <name type="scientific">Acinetobacter puyangensis</name>
    <dbReference type="NCBI Taxonomy" id="1096779"/>
    <lineage>
        <taxon>Bacteria</taxon>
        <taxon>Pseudomonadati</taxon>
        <taxon>Pseudomonadota</taxon>
        <taxon>Gammaproteobacteria</taxon>
        <taxon>Moraxellales</taxon>
        <taxon>Moraxellaceae</taxon>
        <taxon>Acinetobacter</taxon>
    </lineage>
</organism>
<protein>
    <submittedName>
        <fullName evidence="1">OsmC-like protein</fullName>
    </submittedName>
</protein>
<dbReference type="InterPro" id="IPR015946">
    <property type="entry name" value="KH_dom-like_a/b"/>
</dbReference>
<dbReference type="PANTHER" id="PTHR33797:SF2">
    <property type="entry name" value="ORGANIC HYDROPEROXIDE RESISTANCE PROTEIN-LIKE"/>
    <property type="match status" value="1"/>
</dbReference>
<dbReference type="SUPFAM" id="SSF82784">
    <property type="entry name" value="OsmC-like"/>
    <property type="match status" value="1"/>
</dbReference>
<dbReference type="EMBL" id="OANT01000009">
    <property type="protein sequence ID" value="SNX46173.1"/>
    <property type="molecule type" value="Genomic_DNA"/>
</dbReference>
<dbReference type="PANTHER" id="PTHR33797">
    <property type="entry name" value="ORGANIC HYDROPEROXIDE RESISTANCE PROTEIN-LIKE"/>
    <property type="match status" value="1"/>
</dbReference>
<proteinExistence type="predicted"/>
<name>A0A240ED38_9GAMM</name>
<reference evidence="2" key="1">
    <citation type="submission" date="2016-09" db="EMBL/GenBank/DDBJ databases">
        <authorList>
            <person name="Varghese N."/>
            <person name="Submissions S."/>
        </authorList>
    </citation>
    <scope>NUCLEOTIDE SEQUENCE [LARGE SCALE GENOMIC DNA]</scope>
    <source>
        <strain evidence="2">ANC 4466</strain>
    </source>
</reference>
<dbReference type="InterPro" id="IPR019953">
    <property type="entry name" value="OHR"/>
</dbReference>
<feature type="non-terminal residue" evidence="1">
    <location>
        <position position="1"/>
    </location>
</feature>
<evidence type="ECO:0000313" key="1">
    <source>
        <dbReference type="EMBL" id="SNX46173.1"/>
    </source>
</evidence>
<dbReference type="InterPro" id="IPR036102">
    <property type="entry name" value="OsmC/Ohrsf"/>
</dbReference>
<keyword evidence="2" id="KW-1185">Reference proteome</keyword>
<gene>
    <name evidence="1" type="ORF">SAMN05421731_1091</name>
</gene>
<sequence length="57" mass="6083">IGMLPSGGYTLDVDLFVEITGLSQENAEKLVAATHQVCPYSNATHGNIDVRLHTTAI</sequence>
<accession>A0A240ED38</accession>
<dbReference type="Gene3D" id="3.30.300.20">
    <property type="match status" value="1"/>
</dbReference>
<dbReference type="GO" id="GO:0006979">
    <property type="term" value="P:response to oxidative stress"/>
    <property type="evidence" value="ECO:0007669"/>
    <property type="project" value="InterPro"/>
</dbReference>
<evidence type="ECO:0000313" key="2">
    <source>
        <dbReference type="Proteomes" id="UP000219042"/>
    </source>
</evidence>